<organism evidence="2 3">
    <name type="scientific">Paratrimastix pyriformis</name>
    <dbReference type="NCBI Taxonomy" id="342808"/>
    <lineage>
        <taxon>Eukaryota</taxon>
        <taxon>Metamonada</taxon>
        <taxon>Preaxostyla</taxon>
        <taxon>Paratrimastigidae</taxon>
        <taxon>Paratrimastix</taxon>
    </lineage>
</organism>
<gene>
    <name evidence="2" type="ORF">PAPYR_4545</name>
</gene>
<evidence type="ECO:0000313" key="2">
    <source>
        <dbReference type="EMBL" id="KAJ4459491.1"/>
    </source>
</evidence>
<dbReference type="SUPFAM" id="SSF52047">
    <property type="entry name" value="RNI-like"/>
    <property type="match status" value="1"/>
</dbReference>
<dbReference type="Proteomes" id="UP001141327">
    <property type="component" value="Unassembled WGS sequence"/>
</dbReference>
<feature type="compositionally biased region" description="Basic and acidic residues" evidence="1">
    <location>
        <begin position="331"/>
        <end position="344"/>
    </location>
</feature>
<keyword evidence="3" id="KW-1185">Reference proteome</keyword>
<evidence type="ECO:0000313" key="3">
    <source>
        <dbReference type="Proteomes" id="UP001141327"/>
    </source>
</evidence>
<protein>
    <submittedName>
        <fullName evidence="2">Uncharacterized protein</fullName>
    </submittedName>
</protein>
<dbReference type="Gene3D" id="3.80.10.10">
    <property type="entry name" value="Ribonuclease Inhibitor"/>
    <property type="match status" value="1"/>
</dbReference>
<dbReference type="EMBL" id="JAPMOS010000019">
    <property type="protein sequence ID" value="KAJ4459491.1"/>
    <property type="molecule type" value="Genomic_DNA"/>
</dbReference>
<proteinExistence type="predicted"/>
<accession>A0ABQ8UJS8</accession>
<feature type="region of interest" description="Disordered" evidence="1">
    <location>
        <begin position="331"/>
        <end position="351"/>
    </location>
</feature>
<reference evidence="2" key="1">
    <citation type="journal article" date="2022" name="bioRxiv">
        <title>Genomics of Preaxostyla Flagellates Illuminates Evolutionary Transitions and the Path Towards Mitochondrial Loss.</title>
        <authorList>
            <person name="Novak L.V.F."/>
            <person name="Treitli S.C."/>
            <person name="Pyrih J."/>
            <person name="Halakuc P."/>
            <person name="Pipaliya S.V."/>
            <person name="Vacek V."/>
            <person name="Brzon O."/>
            <person name="Soukal P."/>
            <person name="Eme L."/>
            <person name="Dacks J.B."/>
            <person name="Karnkowska A."/>
            <person name="Elias M."/>
            <person name="Hampl V."/>
        </authorList>
    </citation>
    <scope>NUCLEOTIDE SEQUENCE</scope>
    <source>
        <strain evidence="2">RCP-MX</strain>
    </source>
</reference>
<name>A0ABQ8UJS8_9EUKA</name>
<dbReference type="InterPro" id="IPR032675">
    <property type="entry name" value="LRR_dom_sf"/>
</dbReference>
<comment type="caution">
    <text evidence="2">The sequence shown here is derived from an EMBL/GenBank/DDBJ whole genome shotgun (WGS) entry which is preliminary data.</text>
</comment>
<sequence>MTALFCYSTSSSLSQIICVFERRLNRRFWHLTSFWHRFDLTPLPCSAKLTPEAFTQLMTRCPYVTYLNLDVAKMLNKRQVNTPEKVGAMLDALPKLCPCLRHLDLREFQPRLDRYSRIPSLETLAIDLVGLALHDVDLTSWYHYDSARLTAGSRVAAFGRALAQLLPNLRTLSLIRGQCDVRFADTLVQSFRGQLRRLDLRGVILTYDGSPQGPGRGRVAADQLFKTLVPELGGASAAHMLAGVEELDLGNTRCTDEVLRRVGLLFPNLRRLSVFGCALLGADMLLELAGRPLARTLEWLNLSAPPYHEVACPRLRRLVVPPHWLDSTPRRWADPLPGDPDHPKPPPVRPFVEAEADTTHRQLVLAQFPRVQFIGSAEIDAL</sequence>
<evidence type="ECO:0000256" key="1">
    <source>
        <dbReference type="SAM" id="MobiDB-lite"/>
    </source>
</evidence>